<reference evidence="1" key="1">
    <citation type="submission" date="2022-01" db="EMBL/GenBank/DDBJ databases">
        <title>Genetic Characterization of Carbapenem-resistant Citrobacter spp. from China: a multicenter study.</title>
        <authorList>
            <person name="Ye L."/>
        </authorList>
    </citation>
    <scope>NUCLEOTIDE SEQUENCE</scope>
    <source>
        <strain evidence="1">IR5464</strain>
    </source>
</reference>
<dbReference type="InterPro" id="IPR036390">
    <property type="entry name" value="WH_DNA-bd_sf"/>
</dbReference>
<evidence type="ECO:0000313" key="1">
    <source>
        <dbReference type="EMBL" id="MDE9625163.1"/>
    </source>
</evidence>
<name>A0AAJ1JWF4_9ENTR</name>
<dbReference type="SUPFAM" id="SSF46785">
    <property type="entry name" value="Winged helix' DNA-binding domain"/>
    <property type="match status" value="1"/>
</dbReference>
<dbReference type="Gene3D" id="1.10.10.10">
    <property type="entry name" value="Winged helix-like DNA-binding domain superfamily/Winged helix DNA-binding domain"/>
    <property type="match status" value="1"/>
</dbReference>
<protein>
    <submittedName>
        <fullName evidence="1">Winged helix-turn-helix domain-containing protein</fullName>
    </submittedName>
</protein>
<sequence length="65" mass="7341">MSADLLDIDKRILQILSNQPSRSAKGIANECEISVRTVERYLKALQLKGKLQRVGATKGEMWRVI</sequence>
<dbReference type="AlphaFoldDB" id="A0AAJ1JWF4"/>
<dbReference type="InterPro" id="IPR036388">
    <property type="entry name" value="WH-like_DNA-bd_sf"/>
</dbReference>
<dbReference type="RefSeq" id="WP_032934188.1">
    <property type="nucleotide sequence ID" value="NZ_AP022378.1"/>
</dbReference>
<proteinExistence type="predicted"/>
<evidence type="ECO:0000313" key="2">
    <source>
        <dbReference type="Proteomes" id="UP001147046"/>
    </source>
</evidence>
<dbReference type="EMBL" id="JAKIHV010000013">
    <property type="protein sequence ID" value="MDE9625163.1"/>
    <property type="molecule type" value="Genomic_DNA"/>
</dbReference>
<comment type="caution">
    <text evidence="1">The sequence shown here is derived from an EMBL/GenBank/DDBJ whole genome shotgun (WGS) entry which is preliminary data.</text>
</comment>
<dbReference type="Pfam" id="PF13412">
    <property type="entry name" value="HTH_24"/>
    <property type="match status" value="1"/>
</dbReference>
<dbReference type="Proteomes" id="UP001147046">
    <property type="component" value="Unassembled WGS sequence"/>
</dbReference>
<organism evidence="1 2">
    <name type="scientific">Citrobacter portucalensis</name>
    <dbReference type="NCBI Taxonomy" id="1639133"/>
    <lineage>
        <taxon>Bacteria</taxon>
        <taxon>Pseudomonadati</taxon>
        <taxon>Pseudomonadota</taxon>
        <taxon>Gammaproteobacteria</taxon>
        <taxon>Enterobacterales</taxon>
        <taxon>Enterobacteriaceae</taxon>
        <taxon>Citrobacter</taxon>
        <taxon>Citrobacter freundii complex</taxon>
    </lineage>
</organism>
<gene>
    <name evidence="1" type="ORF">L2102_17730</name>
</gene>
<accession>A0AAJ1JWF4</accession>